<dbReference type="AlphaFoldDB" id="A0A3N4P0B9"/>
<keyword evidence="3" id="KW-1185">Reference proteome</keyword>
<feature type="domain" description="DUF4440" evidence="1">
    <location>
        <begin position="33"/>
        <end position="143"/>
    </location>
</feature>
<accession>A0A3N4P0B9</accession>
<dbReference type="Proteomes" id="UP000270856">
    <property type="component" value="Unassembled WGS sequence"/>
</dbReference>
<dbReference type="EMBL" id="RPFJ01000002">
    <property type="protein sequence ID" value="RPD99898.1"/>
    <property type="molecule type" value="Genomic_DNA"/>
</dbReference>
<evidence type="ECO:0000259" key="1">
    <source>
        <dbReference type="Pfam" id="PF14534"/>
    </source>
</evidence>
<dbReference type="InterPro" id="IPR032710">
    <property type="entry name" value="NTF2-like_dom_sf"/>
</dbReference>
<reference evidence="2 3" key="1">
    <citation type="submission" date="2018-11" db="EMBL/GenBank/DDBJ databases">
        <title>Aureibaculum marinum gen. nov., sp. nov., a member of the family Flavobacteriaceae isolated from the Bohai Sea.</title>
        <authorList>
            <person name="Ji X."/>
        </authorList>
    </citation>
    <scope>NUCLEOTIDE SEQUENCE [LARGE SCALE GENOMIC DNA]</scope>
    <source>
        <strain evidence="2 3">BH-SD17</strain>
    </source>
</reference>
<evidence type="ECO:0000313" key="2">
    <source>
        <dbReference type="EMBL" id="RPD99898.1"/>
    </source>
</evidence>
<dbReference type="InterPro" id="IPR027843">
    <property type="entry name" value="DUF4440"/>
</dbReference>
<evidence type="ECO:0000313" key="3">
    <source>
        <dbReference type="Proteomes" id="UP000270856"/>
    </source>
</evidence>
<dbReference type="OrthoDB" id="9814425at2"/>
<dbReference type="SUPFAM" id="SSF54427">
    <property type="entry name" value="NTF2-like"/>
    <property type="match status" value="1"/>
</dbReference>
<protein>
    <submittedName>
        <fullName evidence="2">DUF4440 domain-containing protein</fullName>
    </submittedName>
</protein>
<sequence length="152" mass="17676">MLLRNYTLTLICLLTFSVYGQEYSGRGKDITSILKNTAAFSQAYIDNDFSKLTSFYSEDGKIFPDKSDIIQGYEAIEKKWTLPKHIKVISHKVTPKEINVMGGYAYDYGYYEGATKNTKEDTTSRFKGKYVIVWKKENNDWKIYLDIWNSIE</sequence>
<gene>
    <name evidence="2" type="ORF">EGM88_01120</name>
</gene>
<dbReference type="Pfam" id="PF14534">
    <property type="entry name" value="DUF4440"/>
    <property type="match status" value="1"/>
</dbReference>
<name>A0A3N4P0B9_9FLAO</name>
<organism evidence="2 3">
    <name type="scientific">Aureibaculum marinum</name>
    <dbReference type="NCBI Taxonomy" id="2487930"/>
    <lineage>
        <taxon>Bacteria</taxon>
        <taxon>Pseudomonadati</taxon>
        <taxon>Bacteroidota</taxon>
        <taxon>Flavobacteriia</taxon>
        <taxon>Flavobacteriales</taxon>
        <taxon>Flavobacteriaceae</taxon>
        <taxon>Aureibaculum</taxon>
    </lineage>
</organism>
<dbReference type="Gene3D" id="3.10.450.50">
    <property type="match status" value="1"/>
</dbReference>
<comment type="caution">
    <text evidence="2">The sequence shown here is derived from an EMBL/GenBank/DDBJ whole genome shotgun (WGS) entry which is preliminary data.</text>
</comment>
<proteinExistence type="predicted"/>